<evidence type="ECO:0000313" key="2">
    <source>
        <dbReference type="Proteomes" id="UP000245699"/>
    </source>
</evidence>
<sequence length="233" mass="27372">MSSKTCKIKHSNGNFGDTPVFHLEIPKRDVYRKMILDFSEKEIGLSTFYNLCPNNFKKGKKRTDMCPTCHIGKKNVKRLTEIQTPNTETVFLKTQIEKEVEIYNNHINIKSIQEDSYKKLVQNLKNGECVLIMDFKENFRLGSGPIKTSTDFYSKPQISNLGFELIVKGTKNILNYEYFNYLSEILSHDSKFVLNFLESLLKKEEFRFIKKIHLWSDSGPRFRSCEHFYSVFF</sequence>
<proteinExistence type="predicted"/>
<name>A0A2T9YHV7_9FUNG</name>
<keyword evidence="2" id="KW-1185">Reference proteome</keyword>
<evidence type="ECO:0000313" key="1">
    <source>
        <dbReference type="EMBL" id="PVU91889.1"/>
    </source>
</evidence>
<protein>
    <submittedName>
        <fullName evidence="1">Uncharacterized protein</fullName>
    </submittedName>
</protein>
<dbReference type="Proteomes" id="UP000245699">
    <property type="component" value="Unassembled WGS sequence"/>
</dbReference>
<dbReference type="AlphaFoldDB" id="A0A2T9YHV7"/>
<dbReference type="EMBL" id="MBFT01000393">
    <property type="protein sequence ID" value="PVU91889.1"/>
    <property type="molecule type" value="Genomic_DNA"/>
</dbReference>
<reference evidence="1 2" key="1">
    <citation type="journal article" date="2018" name="MBio">
        <title>Comparative Genomics Reveals the Core Gene Toolbox for the Fungus-Insect Symbiosis.</title>
        <authorList>
            <person name="Wang Y."/>
            <person name="Stata M."/>
            <person name="Wang W."/>
            <person name="Stajich J.E."/>
            <person name="White M.M."/>
            <person name="Moncalvo J.M."/>
        </authorList>
    </citation>
    <scope>NUCLEOTIDE SEQUENCE [LARGE SCALE GENOMIC DNA]</scope>
    <source>
        <strain evidence="1 2">AUS-77-4</strain>
    </source>
</reference>
<dbReference type="PANTHER" id="PTHR46601">
    <property type="entry name" value="ULP_PROTEASE DOMAIN-CONTAINING PROTEIN"/>
    <property type="match status" value="1"/>
</dbReference>
<accession>A0A2T9YHV7</accession>
<dbReference type="PANTHER" id="PTHR46601:SF1">
    <property type="entry name" value="ADF-H DOMAIN-CONTAINING PROTEIN"/>
    <property type="match status" value="1"/>
</dbReference>
<dbReference type="OrthoDB" id="5593919at2759"/>
<comment type="caution">
    <text evidence="1">The sequence shown here is derived from an EMBL/GenBank/DDBJ whole genome shotgun (WGS) entry which is preliminary data.</text>
</comment>
<gene>
    <name evidence="1" type="ORF">BB559_003949</name>
</gene>
<organism evidence="1 2">
    <name type="scientific">Furculomyces boomerangus</name>
    <dbReference type="NCBI Taxonomy" id="61424"/>
    <lineage>
        <taxon>Eukaryota</taxon>
        <taxon>Fungi</taxon>
        <taxon>Fungi incertae sedis</taxon>
        <taxon>Zoopagomycota</taxon>
        <taxon>Kickxellomycotina</taxon>
        <taxon>Harpellomycetes</taxon>
        <taxon>Harpellales</taxon>
        <taxon>Harpellaceae</taxon>
        <taxon>Furculomyces</taxon>
    </lineage>
</organism>